<comment type="caution">
    <text evidence="1">The sequence shown here is derived from an EMBL/GenBank/DDBJ whole genome shotgun (WGS) entry which is preliminary data.</text>
</comment>
<keyword evidence="2" id="KW-1185">Reference proteome</keyword>
<gene>
    <name evidence="1" type="ORF">NITHO_2010003</name>
</gene>
<protein>
    <submittedName>
        <fullName evidence="1">Uncharacterized protein</fullName>
    </submittedName>
</protein>
<dbReference type="AlphaFoldDB" id="I4EEU4"/>
<dbReference type="EMBL" id="CAGS01000115">
    <property type="protein sequence ID" value="CCF83206.1"/>
    <property type="molecule type" value="Genomic_DNA"/>
</dbReference>
<name>I4EEU4_9BACT</name>
<sequence>MGNYQIVAESKVHLGRRLLVNPSGVGYIQLDQNSMPIPMPEADFARLLAMSHYHAVAPLAEQSSRGQRLAG</sequence>
<accession>I4EEU4</accession>
<dbReference type="Proteomes" id="UP000004221">
    <property type="component" value="Unassembled WGS sequence"/>
</dbReference>
<reference evidence="1 2" key="1">
    <citation type="journal article" date="2012" name="ISME J.">
        <title>Nitrification expanded: discovery, physiology and genomics of a nitrite-oxidizing bacterium from the phylum Chloroflexi.</title>
        <authorList>
            <person name="Sorokin D.Y."/>
            <person name="Lucker S."/>
            <person name="Vejmelkova D."/>
            <person name="Kostrikina N.A."/>
            <person name="Kleerebezem R."/>
            <person name="Rijpstra W.I."/>
            <person name="Damste J.S."/>
            <person name="Le Paslier D."/>
            <person name="Muyzer G."/>
            <person name="Wagner M."/>
            <person name="van Loosdrecht M.C."/>
            <person name="Daims H."/>
        </authorList>
    </citation>
    <scope>NUCLEOTIDE SEQUENCE [LARGE SCALE GENOMIC DNA]</scope>
    <source>
        <strain evidence="2">none</strain>
    </source>
</reference>
<organism evidence="1 2">
    <name type="scientific">Nitrolancea hollandica Lb</name>
    <dbReference type="NCBI Taxonomy" id="1129897"/>
    <lineage>
        <taxon>Bacteria</taxon>
        <taxon>Pseudomonadati</taxon>
        <taxon>Thermomicrobiota</taxon>
        <taxon>Thermomicrobia</taxon>
        <taxon>Sphaerobacterales</taxon>
        <taxon>Sphaerobacterineae</taxon>
        <taxon>Sphaerobacteraceae</taxon>
        <taxon>Nitrolancea</taxon>
    </lineage>
</organism>
<evidence type="ECO:0000313" key="1">
    <source>
        <dbReference type="EMBL" id="CCF83206.1"/>
    </source>
</evidence>
<proteinExistence type="predicted"/>
<evidence type="ECO:0000313" key="2">
    <source>
        <dbReference type="Proteomes" id="UP000004221"/>
    </source>
</evidence>